<protein>
    <recommendedName>
        <fullName evidence="1">F-box domain-containing protein</fullName>
    </recommendedName>
</protein>
<dbReference type="Gramene" id="TuG1812G0300004970.01.T01">
    <property type="protein sequence ID" value="TuG1812G0300004970.01.T01.cds337731"/>
    <property type="gene ID" value="TuG1812G0300004970.01"/>
</dbReference>
<dbReference type="InterPro" id="IPR017451">
    <property type="entry name" value="F-box-assoc_interact_dom"/>
</dbReference>
<name>A0A8R7PWW5_TRIUA</name>
<dbReference type="InterPro" id="IPR050796">
    <property type="entry name" value="SCF_F-box_component"/>
</dbReference>
<dbReference type="Pfam" id="PF08268">
    <property type="entry name" value="FBA_3"/>
    <property type="match status" value="1"/>
</dbReference>
<dbReference type="KEGG" id="tua:125549175"/>
<organism evidence="2 3">
    <name type="scientific">Triticum urartu</name>
    <name type="common">Red wild einkorn</name>
    <name type="synonym">Crithodium urartu</name>
    <dbReference type="NCBI Taxonomy" id="4572"/>
    <lineage>
        <taxon>Eukaryota</taxon>
        <taxon>Viridiplantae</taxon>
        <taxon>Streptophyta</taxon>
        <taxon>Embryophyta</taxon>
        <taxon>Tracheophyta</taxon>
        <taxon>Spermatophyta</taxon>
        <taxon>Magnoliopsida</taxon>
        <taxon>Liliopsida</taxon>
        <taxon>Poales</taxon>
        <taxon>Poaceae</taxon>
        <taxon>BOP clade</taxon>
        <taxon>Pooideae</taxon>
        <taxon>Triticodae</taxon>
        <taxon>Triticeae</taxon>
        <taxon>Triticinae</taxon>
        <taxon>Triticum</taxon>
    </lineage>
</organism>
<dbReference type="InterPro" id="IPR036047">
    <property type="entry name" value="F-box-like_dom_sf"/>
</dbReference>
<dbReference type="InterPro" id="IPR013187">
    <property type="entry name" value="F-box-assoc_dom_typ3"/>
</dbReference>
<dbReference type="SUPFAM" id="SSF81383">
    <property type="entry name" value="F-box domain"/>
    <property type="match status" value="1"/>
</dbReference>
<accession>A0A8R7PWW5</accession>
<proteinExistence type="predicted"/>
<dbReference type="PANTHER" id="PTHR31672:SF2">
    <property type="entry name" value="F-BOX DOMAIN-CONTAINING PROTEIN"/>
    <property type="match status" value="1"/>
</dbReference>
<evidence type="ECO:0000259" key="1">
    <source>
        <dbReference type="SMART" id="SM00256"/>
    </source>
</evidence>
<dbReference type="PANTHER" id="PTHR31672">
    <property type="entry name" value="BNACNNG10540D PROTEIN"/>
    <property type="match status" value="1"/>
</dbReference>
<dbReference type="CDD" id="cd22157">
    <property type="entry name" value="F-box_AtFBW1-like"/>
    <property type="match status" value="1"/>
</dbReference>
<dbReference type="KEGG" id="tua:125549155"/>
<dbReference type="Pfam" id="PF12937">
    <property type="entry name" value="F-box-like"/>
    <property type="match status" value="1"/>
</dbReference>
<reference evidence="2" key="2">
    <citation type="submission" date="2018-03" db="EMBL/GenBank/DDBJ databases">
        <title>The Triticum urartu genome reveals the dynamic nature of wheat genome evolution.</title>
        <authorList>
            <person name="Ling H."/>
            <person name="Ma B."/>
            <person name="Shi X."/>
            <person name="Liu H."/>
            <person name="Dong L."/>
            <person name="Sun H."/>
            <person name="Cao Y."/>
            <person name="Gao Q."/>
            <person name="Zheng S."/>
            <person name="Li Y."/>
            <person name="Yu Y."/>
            <person name="Du H."/>
            <person name="Qi M."/>
            <person name="Li Y."/>
            <person name="Yu H."/>
            <person name="Cui Y."/>
            <person name="Wang N."/>
            <person name="Chen C."/>
            <person name="Wu H."/>
            <person name="Zhao Y."/>
            <person name="Zhang J."/>
            <person name="Li Y."/>
            <person name="Zhou W."/>
            <person name="Zhang B."/>
            <person name="Hu W."/>
            <person name="Eijk M."/>
            <person name="Tang J."/>
            <person name="Witsenboer H."/>
            <person name="Zhao S."/>
            <person name="Li Z."/>
            <person name="Zhang A."/>
            <person name="Wang D."/>
            <person name="Liang C."/>
        </authorList>
    </citation>
    <scope>NUCLEOTIDE SEQUENCE [LARGE SCALE GENOMIC DNA]</scope>
    <source>
        <strain evidence="2">cv. G1812</strain>
    </source>
</reference>
<dbReference type="AlphaFoldDB" id="A0A8R7PWW5"/>
<reference evidence="2" key="3">
    <citation type="submission" date="2022-06" db="UniProtKB">
        <authorList>
            <consortium name="EnsemblPlants"/>
        </authorList>
    </citation>
    <scope>IDENTIFICATION</scope>
</reference>
<reference evidence="3" key="1">
    <citation type="journal article" date="2013" name="Nature">
        <title>Draft genome of the wheat A-genome progenitor Triticum urartu.</title>
        <authorList>
            <person name="Ling H.Q."/>
            <person name="Zhao S."/>
            <person name="Liu D."/>
            <person name="Wang J."/>
            <person name="Sun H."/>
            <person name="Zhang C."/>
            <person name="Fan H."/>
            <person name="Li D."/>
            <person name="Dong L."/>
            <person name="Tao Y."/>
            <person name="Gao C."/>
            <person name="Wu H."/>
            <person name="Li Y."/>
            <person name="Cui Y."/>
            <person name="Guo X."/>
            <person name="Zheng S."/>
            <person name="Wang B."/>
            <person name="Yu K."/>
            <person name="Liang Q."/>
            <person name="Yang W."/>
            <person name="Lou X."/>
            <person name="Chen J."/>
            <person name="Feng M."/>
            <person name="Jian J."/>
            <person name="Zhang X."/>
            <person name="Luo G."/>
            <person name="Jiang Y."/>
            <person name="Liu J."/>
            <person name="Wang Z."/>
            <person name="Sha Y."/>
            <person name="Zhang B."/>
            <person name="Wu H."/>
            <person name="Tang D."/>
            <person name="Shen Q."/>
            <person name="Xue P."/>
            <person name="Zou S."/>
            <person name="Wang X."/>
            <person name="Liu X."/>
            <person name="Wang F."/>
            <person name="Yang Y."/>
            <person name="An X."/>
            <person name="Dong Z."/>
            <person name="Zhang K."/>
            <person name="Zhang X."/>
            <person name="Luo M.C."/>
            <person name="Dvorak J."/>
            <person name="Tong Y."/>
            <person name="Wang J."/>
            <person name="Yang H."/>
            <person name="Li Z."/>
            <person name="Wang D."/>
            <person name="Zhang A."/>
            <person name="Wang J."/>
        </authorList>
    </citation>
    <scope>NUCLEOTIDE SEQUENCE</scope>
    <source>
        <strain evidence="3">cv. G1812</strain>
    </source>
</reference>
<keyword evidence="3" id="KW-1185">Reference proteome</keyword>
<evidence type="ECO:0000313" key="2">
    <source>
        <dbReference type="EnsemblPlants" id="TuG1812G0300004970.01.T01.cds337731"/>
    </source>
</evidence>
<sequence>MAEAASEGATPPHHGLPDEIFIWEILVRLPPKSLLRCRAVCRAWRSATSACGFLLAHHARQPTLPLVYVRNRDFNDGVFPYGHDGNGASLDIIPVDHRAAADHLRSVARLDQASDFYRLEGSCDGLLVLSLDDDTHFVICNPATRQYAPFWLQSGFMFLGMYRHPPTGEYRLLMCPCWFLAHQVIAGSKDDCYVLSLGSGQPPRNIGPEQTHKLISDTRSVLFRGRLHWYRVQEKVKNNMIIVFDITAESFRQMHVPVRGCTGDDLFEMDGMLGMSSFRDTWTIIDIWVLQDYESEVWTIKCKIELPLMEIRAWCGKDDELCELVVVPGDGELLVLIKFAEWLFQVGMDGKLVATFHRKGVRPTQFQLKQTLVQHDFFPTLEGYVVNNFPFI</sequence>
<dbReference type="NCBIfam" id="TIGR01640">
    <property type="entry name" value="F_box_assoc_1"/>
    <property type="match status" value="1"/>
</dbReference>
<evidence type="ECO:0000313" key="3">
    <source>
        <dbReference type="Proteomes" id="UP000015106"/>
    </source>
</evidence>
<dbReference type="EnsemblPlants" id="TuG1812G0300004970.01.T01">
    <property type="protein sequence ID" value="TuG1812G0300004970.01.T01.cds337731"/>
    <property type="gene ID" value="TuG1812G0300004970.01"/>
</dbReference>
<dbReference type="GeneID" id="125549175"/>
<dbReference type="OrthoDB" id="618762at2759"/>
<dbReference type="InterPro" id="IPR001810">
    <property type="entry name" value="F-box_dom"/>
</dbReference>
<gene>
    <name evidence="2" type="primary">LOC125549175</name>
</gene>
<feature type="domain" description="F-box" evidence="1">
    <location>
        <begin position="16"/>
        <end position="57"/>
    </location>
</feature>
<dbReference type="SMART" id="SM00256">
    <property type="entry name" value="FBOX"/>
    <property type="match status" value="1"/>
</dbReference>
<dbReference type="RefSeq" id="XP_048568605.1">
    <property type="nucleotide sequence ID" value="XM_048712648.1"/>
</dbReference>
<dbReference type="Proteomes" id="UP000015106">
    <property type="component" value="Chromosome 3"/>
</dbReference>
<dbReference type="Gene3D" id="1.20.1280.50">
    <property type="match status" value="1"/>
</dbReference>